<dbReference type="GO" id="GO:0006355">
    <property type="term" value="P:regulation of DNA-templated transcription"/>
    <property type="evidence" value="ECO:0007669"/>
    <property type="project" value="InterPro"/>
</dbReference>
<comment type="caution">
    <text evidence="2">The sequence shown here is derived from an EMBL/GenBank/DDBJ whole genome shotgun (WGS) entry which is preliminary data.</text>
</comment>
<dbReference type="Proteomes" id="UP000634136">
    <property type="component" value="Unassembled WGS sequence"/>
</dbReference>
<dbReference type="InterPro" id="IPR039928">
    <property type="entry name" value="LNK"/>
</dbReference>
<dbReference type="AlphaFoldDB" id="A0A834WL05"/>
<protein>
    <submittedName>
        <fullName evidence="2">Protein LNK3</fullName>
    </submittedName>
</protein>
<proteinExistence type="predicted"/>
<accession>A0A834WL05</accession>
<gene>
    <name evidence="2" type="ORF">G2W53_022907</name>
</gene>
<name>A0A834WL05_9FABA</name>
<dbReference type="PANTHER" id="PTHR33334">
    <property type="entry name" value="PROTEIN LNK1"/>
    <property type="match status" value="1"/>
</dbReference>
<sequence length="274" mass="31528">MDLYYGSDIELSFVPKDQDLLDRLPSPESWSNWGISAPEALNPPEMFLIMNTNPKEIEESCCNKNEVGIGYSSLHDDKDQSTSSISVQSFHQKTAFSCDLLPNFQLQDLSTFEHIDDSFLDFVLEDLPCVENVKKSYFFYPDIQSSLTPGGLQKDIAASQLVPCFLESNGCLEIEAPPIIVLDPFEPIIRDEETHEEFLVEEFILQDLQMFTTNSRICFRDAMYRLASDTKQEHVEQDQKNGSHNMEKDMQQQKDHNKSMWLLMDSSLEVEWKT</sequence>
<dbReference type="GO" id="GO:0007623">
    <property type="term" value="P:circadian rhythm"/>
    <property type="evidence" value="ECO:0007669"/>
    <property type="project" value="InterPro"/>
</dbReference>
<reference evidence="2" key="1">
    <citation type="submission" date="2020-09" db="EMBL/GenBank/DDBJ databases">
        <title>Genome-Enabled Discovery of Anthraquinone Biosynthesis in Senna tora.</title>
        <authorList>
            <person name="Kang S.-H."/>
            <person name="Pandey R.P."/>
            <person name="Lee C.-M."/>
            <person name="Sim J.-S."/>
            <person name="Jeong J.-T."/>
            <person name="Choi B.-S."/>
            <person name="Jung M."/>
            <person name="Ginzburg D."/>
            <person name="Zhao K."/>
            <person name="Won S.Y."/>
            <person name="Oh T.-J."/>
            <person name="Yu Y."/>
            <person name="Kim N.-H."/>
            <person name="Lee O.R."/>
            <person name="Lee T.-H."/>
            <person name="Bashyal P."/>
            <person name="Kim T.-S."/>
            <person name="Lee W.-H."/>
            <person name="Kawkins C."/>
            <person name="Kim C.-K."/>
            <person name="Kim J.S."/>
            <person name="Ahn B.O."/>
            <person name="Rhee S.Y."/>
            <person name="Sohng J.K."/>
        </authorList>
    </citation>
    <scope>NUCLEOTIDE SEQUENCE</scope>
    <source>
        <tissue evidence="2">Leaf</tissue>
    </source>
</reference>
<evidence type="ECO:0000313" key="3">
    <source>
        <dbReference type="Proteomes" id="UP000634136"/>
    </source>
</evidence>
<keyword evidence="3" id="KW-1185">Reference proteome</keyword>
<dbReference type="EMBL" id="JAAIUW010000007">
    <property type="protein sequence ID" value="KAF7824763.1"/>
    <property type="molecule type" value="Genomic_DNA"/>
</dbReference>
<evidence type="ECO:0000256" key="1">
    <source>
        <dbReference type="SAM" id="MobiDB-lite"/>
    </source>
</evidence>
<organism evidence="2 3">
    <name type="scientific">Senna tora</name>
    <dbReference type="NCBI Taxonomy" id="362788"/>
    <lineage>
        <taxon>Eukaryota</taxon>
        <taxon>Viridiplantae</taxon>
        <taxon>Streptophyta</taxon>
        <taxon>Embryophyta</taxon>
        <taxon>Tracheophyta</taxon>
        <taxon>Spermatophyta</taxon>
        <taxon>Magnoliopsida</taxon>
        <taxon>eudicotyledons</taxon>
        <taxon>Gunneridae</taxon>
        <taxon>Pentapetalae</taxon>
        <taxon>rosids</taxon>
        <taxon>fabids</taxon>
        <taxon>Fabales</taxon>
        <taxon>Fabaceae</taxon>
        <taxon>Caesalpinioideae</taxon>
        <taxon>Cassia clade</taxon>
        <taxon>Senna</taxon>
    </lineage>
</organism>
<feature type="region of interest" description="Disordered" evidence="1">
    <location>
        <begin position="230"/>
        <end position="256"/>
    </location>
</feature>
<dbReference type="PANTHER" id="PTHR33334:SF10">
    <property type="entry name" value="PROTEIN LNK4"/>
    <property type="match status" value="1"/>
</dbReference>
<dbReference type="OrthoDB" id="1939712at2759"/>
<evidence type="ECO:0000313" key="2">
    <source>
        <dbReference type="EMBL" id="KAF7824763.1"/>
    </source>
</evidence>